<dbReference type="RefSeq" id="WP_189748354.1">
    <property type="nucleotide sequence ID" value="NZ_BMRL01000043.1"/>
</dbReference>
<organism evidence="2 3">
    <name type="scientific">Streptomyces nojiriensis</name>
    <dbReference type="NCBI Taxonomy" id="66374"/>
    <lineage>
        <taxon>Bacteria</taxon>
        <taxon>Bacillati</taxon>
        <taxon>Actinomycetota</taxon>
        <taxon>Actinomycetes</taxon>
        <taxon>Kitasatosporales</taxon>
        <taxon>Streptomycetaceae</taxon>
        <taxon>Streptomyces</taxon>
    </lineage>
</organism>
<sequence length="205" mass="22032">MKIRIVLAGVLAAAALPLALAGNSTAAPAPTPEIRVKTAQGLDACPTAHLCLYEHEQYNASGPARIWLFGNNGAADQVEYNLKDRQPAHKGRSAFDNTKLYTVTLRNEWTIQESGDIIALAPGEKLPSLDVTSEWGGRLASYSRTEQGTYLYDYRPQAVNLNDHVGSLLLEKAPVRPRGENHAHGHFLPAGHSVVVPAVPAVPVA</sequence>
<reference evidence="3" key="1">
    <citation type="submission" date="2023-07" db="EMBL/GenBank/DDBJ databases">
        <title>Whole genome shotgun sequence of Streptomyces nojiriensis NBRC 13794.</title>
        <authorList>
            <person name="Komaki H."/>
            <person name="Tamura T."/>
        </authorList>
    </citation>
    <scope>NUCLEOTIDE SEQUENCE [LARGE SCALE GENOMIC DNA]</scope>
    <source>
        <strain evidence="3">NBRC 13794</strain>
    </source>
</reference>
<evidence type="ECO:0008006" key="4">
    <source>
        <dbReference type="Google" id="ProtNLM"/>
    </source>
</evidence>
<comment type="caution">
    <text evidence="2">The sequence shown here is derived from an EMBL/GenBank/DDBJ whole genome shotgun (WGS) entry which is preliminary data.</text>
</comment>
<protein>
    <recommendedName>
        <fullName evidence="4">Peptidase inhibitor family I36</fullName>
    </recommendedName>
</protein>
<feature type="chain" id="PRO_5045081924" description="Peptidase inhibitor family I36" evidence="1">
    <location>
        <begin position="27"/>
        <end position="205"/>
    </location>
</feature>
<evidence type="ECO:0000313" key="2">
    <source>
        <dbReference type="EMBL" id="GHI68946.1"/>
    </source>
</evidence>
<proteinExistence type="predicted"/>
<evidence type="ECO:0000313" key="3">
    <source>
        <dbReference type="Proteomes" id="UP000613974"/>
    </source>
</evidence>
<evidence type="ECO:0000256" key="1">
    <source>
        <dbReference type="SAM" id="SignalP"/>
    </source>
</evidence>
<keyword evidence="3" id="KW-1185">Reference proteome</keyword>
<gene>
    <name evidence="2" type="ORF">Snoj_28640</name>
</gene>
<name>A0ABQ3SLD8_9ACTN</name>
<accession>A0ABQ3SLD8</accession>
<dbReference type="GeneID" id="95587265"/>
<keyword evidence="1" id="KW-0732">Signal</keyword>
<feature type="signal peptide" evidence="1">
    <location>
        <begin position="1"/>
        <end position="26"/>
    </location>
</feature>
<dbReference type="Proteomes" id="UP000613974">
    <property type="component" value="Unassembled WGS sequence"/>
</dbReference>
<dbReference type="EMBL" id="BNEC01000005">
    <property type="protein sequence ID" value="GHI68946.1"/>
    <property type="molecule type" value="Genomic_DNA"/>
</dbReference>